<keyword evidence="2" id="KW-1185">Reference proteome</keyword>
<dbReference type="AlphaFoldDB" id="A0A6C0G774"/>
<dbReference type="RefSeq" id="WP_162359575.1">
    <property type="nucleotide sequence ID" value="NZ_CP048209.1"/>
</dbReference>
<dbReference type="InterPro" id="IPR022025">
    <property type="entry name" value="Amidoligase_2"/>
</dbReference>
<accession>A0A6C0G774</accession>
<evidence type="ECO:0000313" key="2">
    <source>
        <dbReference type="Proteomes" id="UP000476064"/>
    </source>
</evidence>
<sequence>MWPQHVQWNELRFGVEIEFIGGRPAELELLPGWVMALDEEQIDDAGEPSGSELQTPPLAWAERDQLRVMLARLREQGARMNWSCGLHVHVGIEPWGEAMILPLVEAALACQDALQALLRTSKERLFYCPPVTEAVRDAYLRSPRRESLCRTGRPQSHRCGINAAAWYDNGTVEIRYANGTLADDEIMRVVELCLRFAAAVGEGRRLPATPGELAAALGAVPDGYPPPIPVPRWYRERLWLEDALLPIVEGMIGRLLPRGELHHALPVEDGILVAIEQGGGNLYSYVLKPPADCWQIVRQADKPAGS</sequence>
<evidence type="ECO:0000313" key="1">
    <source>
        <dbReference type="EMBL" id="QHT63145.1"/>
    </source>
</evidence>
<dbReference type="Proteomes" id="UP000476064">
    <property type="component" value="Chromosome"/>
</dbReference>
<dbReference type="Pfam" id="PF12224">
    <property type="entry name" value="Amidoligase_2"/>
    <property type="match status" value="1"/>
</dbReference>
<protein>
    <recommendedName>
        <fullName evidence="3">Amidoligase</fullName>
    </recommendedName>
</protein>
<gene>
    <name evidence="1" type="ORF">GXP70_26405</name>
</gene>
<dbReference type="EMBL" id="CP048209">
    <property type="protein sequence ID" value="QHT63145.1"/>
    <property type="molecule type" value="Genomic_DNA"/>
</dbReference>
<evidence type="ECO:0008006" key="3">
    <source>
        <dbReference type="Google" id="ProtNLM"/>
    </source>
</evidence>
<reference evidence="1 2" key="1">
    <citation type="submission" date="2020-01" db="EMBL/GenBank/DDBJ databases">
        <title>Paenibacillus sp. nov., isolated from tomato rhizosphere.</title>
        <authorList>
            <person name="Weon H.-Y."/>
            <person name="Lee S.A."/>
        </authorList>
    </citation>
    <scope>NUCLEOTIDE SEQUENCE [LARGE SCALE GENOMIC DNA]</scope>
    <source>
        <strain evidence="1 2">12200R-189</strain>
    </source>
</reference>
<dbReference type="KEGG" id="plyc:GXP70_26405"/>
<organism evidence="1 2">
    <name type="scientific">Paenibacillus lycopersici</name>
    <dbReference type="NCBI Taxonomy" id="2704462"/>
    <lineage>
        <taxon>Bacteria</taxon>
        <taxon>Bacillati</taxon>
        <taxon>Bacillota</taxon>
        <taxon>Bacilli</taxon>
        <taxon>Bacillales</taxon>
        <taxon>Paenibacillaceae</taxon>
        <taxon>Paenibacillus</taxon>
    </lineage>
</organism>
<name>A0A6C0G774_9BACL</name>
<proteinExistence type="predicted"/>